<feature type="domain" description="G-protein coupled receptors family 2 profile 1" evidence="15">
    <location>
        <begin position="17"/>
        <end position="100"/>
    </location>
</feature>
<dbReference type="PRINTS" id="PR00249">
    <property type="entry name" value="GPCRSECRETIN"/>
</dbReference>
<evidence type="ECO:0000259" key="16">
    <source>
        <dbReference type="PROSITE" id="PS50261"/>
    </source>
</evidence>
<feature type="domain" description="G-protein coupled receptors family 2 profile 2" evidence="16">
    <location>
        <begin position="120"/>
        <end position="385"/>
    </location>
</feature>
<keyword evidence="12" id="KW-0807">Transducer</keyword>
<dbReference type="EMBL" id="JAODUO010001280">
    <property type="protein sequence ID" value="KAK2167314.1"/>
    <property type="molecule type" value="Genomic_DNA"/>
</dbReference>
<keyword evidence="18" id="KW-1185">Reference proteome</keyword>
<evidence type="ECO:0000256" key="13">
    <source>
        <dbReference type="SAM" id="MobiDB-lite"/>
    </source>
</evidence>
<evidence type="ECO:0000256" key="9">
    <source>
        <dbReference type="ARBA" id="ARBA00023157"/>
    </source>
</evidence>
<feature type="transmembrane region" description="Helical" evidence="14">
    <location>
        <begin position="247"/>
        <end position="267"/>
    </location>
</feature>
<evidence type="ECO:0000256" key="1">
    <source>
        <dbReference type="ARBA" id="ARBA00004651"/>
    </source>
</evidence>
<dbReference type="AlphaFoldDB" id="A0AAD9K967"/>
<dbReference type="PANTHER" id="PTHR45620:SF1">
    <property type="entry name" value="G-PROTEIN COUPLED RECEPTORS FAMILY 2 PROFILE 2 DOMAIN-CONTAINING PROTEIN"/>
    <property type="match status" value="1"/>
</dbReference>
<dbReference type="GO" id="GO:0005886">
    <property type="term" value="C:plasma membrane"/>
    <property type="evidence" value="ECO:0007669"/>
    <property type="project" value="UniProtKB-SubCell"/>
</dbReference>
<feature type="transmembrane region" description="Helical" evidence="14">
    <location>
        <begin position="287"/>
        <end position="312"/>
    </location>
</feature>
<keyword evidence="5" id="KW-0732">Signal</keyword>
<evidence type="ECO:0000256" key="7">
    <source>
        <dbReference type="ARBA" id="ARBA00023040"/>
    </source>
</evidence>
<evidence type="ECO:0000259" key="15">
    <source>
        <dbReference type="PROSITE" id="PS50227"/>
    </source>
</evidence>
<dbReference type="SMART" id="SM00008">
    <property type="entry name" value="HormR"/>
    <property type="match status" value="1"/>
</dbReference>
<feature type="region of interest" description="Disordered" evidence="13">
    <location>
        <begin position="439"/>
        <end position="461"/>
    </location>
</feature>
<keyword evidence="3" id="KW-1003">Cell membrane</keyword>
<dbReference type="PROSITE" id="PS00649">
    <property type="entry name" value="G_PROTEIN_RECEP_F2_1"/>
    <property type="match status" value="1"/>
</dbReference>
<dbReference type="Pfam" id="PF00002">
    <property type="entry name" value="7tm_2"/>
    <property type="match status" value="1"/>
</dbReference>
<evidence type="ECO:0000256" key="12">
    <source>
        <dbReference type="ARBA" id="ARBA00023224"/>
    </source>
</evidence>
<dbReference type="InterPro" id="IPR050332">
    <property type="entry name" value="GPCR_2"/>
</dbReference>
<dbReference type="Pfam" id="PF02793">
    <property type="entry name" value="HRM"/>
    <property type="match status" value="1"/>
</dbReference>
<comment type="subcellular location">
    <subcellularLocation>
        <location evidence="1">Cell membrane</location>
        <topology evidence="1">Multi-pass membrane protein</topology>
    </subcellularLocation>
</comment>
<dbReference type="InterPro" id="IPR017983">
    <property type="entry name" value="GPCR_2_secretin-like_CS"/>
</dbReference>
<dbReference type="PROSITE" id="PS50261">
    <property type="entry name" value="G_PROTEIN_RECEP_F2_4"/>
    <property type="match status" value="1"/>
</dbReference>
<evidence type="ECO:0000313" key="17">
    <source>
        <dbReference type="EMBL" id="KAK2167314.1"/>
    </source>
</evidence>
<evidence type="ECO:0000256" key="6">
    <source>
        <dbReference type="ARBA" id="ARBA00022989"/>
    </source>
</evidence>
<keyword evidence="4 14" id="KW-0812">Transmembrane</keyword>
<keyword evidence="9" id="KW-1015">Disulfide bond</keyword>
<evidence type="ECO:0000256" key="14">
    <source>
        <dbReference type="SAM" id="Phobius"/>
    </source>
</evidence>
<feature type="transmembrane region" description="Helical" evidence="14">
    <location>
        <begin position="363"/>
        <end position="384"/>
    </location>
</feature>
<dbReference type="SUPFAM" id="SSF81321">
    <property type="entry name" value="Family A G protein-coupled receptor-like"/>
    <property type="match status" value="1"/>
</dbReference>
<dbReference type="CDD" id="cd15272">
    <property type="entry name" value="7tmB1_PTH-R_related"/>
    <property type="match status" value="1"/>
</dbReference>
<feature type="transmembrane region" description="Helical" evidence="14">
    <location>
        <begin position="126"/>
        <end position="145"/>
    </location>
</feature>
<keyword evidence="6 14" id="KW-1133">Transmembrane helix</keyword>
<evidence type="ECO:0000256" key="10">
    <source>
        <dbReference type="ARBA" id="ARBA00023170"/>
    </source>
</evidence>
<dbReference type="InterPro" id="IPR017981">
    <property type="entry name" value="GPCR_2-like_7TM"/>
</dbReference>
<feature type="transmembrane region" description="Helical" evidence="14">
    <location>
        <begin position="333"/>
        <end position="351"/>
    </location>
</feature>
<evidence type="ECO:0000256" key="5">
    <source>
        <dbReference type="ARBA" id="ARBA00022729"/>
    </source>
</evidence>
<evidence type="ECO:0000256" key="8">
    <source>
        <dbReference type="ARBA" id="ARBA00023136"/>
    </source>
</evidence>
<gene>
    <name evidence="17" type="ORF">NP493_1281g00018</name>
</gene>
<dbReference type="Proteomes" id="UP001209878">
    <property type="component" value="Unassembled WGS sequence"/>
</dbReference>
<dbReference type="InterPro" id="IPR036445">
    <property type="entry name" value="GPCR_2_extracell_dom_sf"/>
</dbReference>
<feature type="compositionally biased region" description="Polar residues" evidence="13">
    <location>
        <begin position="450"/>
        <end position="460"/>
    </location>
</feature>
<comment type="caution">
    <text evidence="17">The sequence shown here is derived from an EMBL/GenBank/DDBJ whole genome shotgun (WGS) entry which is preliminary data.</text>
</comment>
<evidence type="ECO:0000256" key="3">
    <source>
        <dbReference type="ARBA" id="ARBA00022475"/>
    </source>
</evidence>
<dbReference type="Gene3D" id="4.10.1240.10">
    <property type="entry name" value="GPCR, family 2, extracellular hormone receptor domain"/>
    <property type="match status" value="1"/>
</dbReference>
<comment type="similarity">
    <text evidence="2">Belongs to the G-protein coupled receptor 2 family.</text>
</comment>
<dbReference type="GO" id="GO:0007188">
    <property type="term" value="P:adenylate cyclase-modulating G protein-coupled receptor signaling pathway"/>
    <property type="evidence" value="ECO:0007669"/>
    <property type="project" value="TreeGrafter"/>
</dbReference>
<keyword evidence="7" id="KW-0297">G-protein coupled receptor</keyword>
<dbReference type="PANTHER" id="PTHR45620">
    <property type="entry name" value="PDF RECEPTOR-LIKE PROTEIN-RELATED"/>
    <property type="match status" value="1"/>
</dbReference>
<name>A0AAD9K967_RIDPI</name>
<proteinExistence type="inferred from homology"/>
<evidence type="ECO:0000256" key="11">
    <source>
        <dbReference type="ARBA" id="ARBA00023180"/>
    </source>
</evidence>
<evidence type="ECO:0000256" key="4">
    <source>
        <dbReference type="ARBA" id="ARBA00022692"/>
    </source>
</evidence>
<dbReference type="PROSITE" id="PS50227">
    <property type="entry name" value="G_PROTEIN_RECEP_F2_3"/>
    <property type="match status" value="1"/>
</dbReference>
<reference evidence="17" key="1">
    <citation type="journal article" date="2023" name="Mol. Biol. Evol.">
        <title>Third-Generation Sequencing Reveals the Adaptive Role of the Epigenome in Three Deep-Sea Polychaetes.</title>
        <authorList>
            <person name="Perez M."/>
            <person name="Aroh O."/>
            <person name="Sun Y."/>
            <person name="Lan Y."/>
            <person name="Juniper S.K."/>
            <person name="Young C.R."/>
            <person name="Angers B."/>
            <person name="Qian P.Y."/>
        </authorList>
    </citation>
    <scope>NUCLEOTIDE SEQUENCE</scope>
    <source>
        <strain evidence="17">R07B-5</strain>
    </source>
</reference>
<evidence type="ECO:0000313" key="18">
    <source>
        <dbReference type="Proteomes" id="UP001209878"/>
    </source>
</evidence>
<dbReference type="InterPro" id="IPR003287">
    <property type="entry name" value="GPCR_2_calcitonin_rcpt_fam"/>
</dbReference>
<dbReference type="PROSITE" id="PS00650">
    <property type="entry name" value="G_PROTEIN_RECEP_F2_2"/>
    <property type="match status" value="1"/>
</dbReference>
<dbReference type="SUPFAM" id="SSF111418">
    <property type="entry name" value="Hormone receptor domain"/>
    <property type="match status" value="1"/>
</dbReference>
<sequence>MLSRDEQTRLFEKVYRECQRKMAQDPDTQTGPSCNRTWDTIMCWPDVPAGVVAKQPCPTYIHGSNLGAFATRECMSDGTWFVHPVYNRTWTNYSACSLSPLPEFPTHTVPQLIVDHMPRIQLMYKIGYGLSLASLILAVFIMLYFKKLHCPRNTLHVNLFLSFILRASMSFLKDNLLVGGLGFPSDMTYNELGQPQFNENGTHWQCKLFMATFHLVISVNYMWIFIEALYLHMLIFVSVFSENSSICWYLAFGWLSPLIFVVPWAIVRATMEDIYCWTYNPSPGFMWIVKGPISVTVVVNFIFFLNIVRVLFTKMKASNRPETKLYGRLTRSTLVLIPLFGVHYIVFLWMPNDLNPQAELVKLYFEMFFTSFQGFLVAVLFCFLNTEVRTEVRKTWERYRMRRDPGWSRAPVHNWNTLSSYVTRTRCSIHSLTERDHISSSGRVAKKTSPELSNGKTLHTVSGRVKNEDRRNGSETVHLMSGIPEVKGQHNVVAVNESEPMMMTTET</sequence>
<dbReference type="GO" id="GO:0007166">
    <property type="term" value="P:cell surface receptor signaling pathway"/>
    <property type="evidence" value="ECO:0007669"/>
    <property type="project" value="InterPro"/>
</dbReference>
<accession>A0AAD9K967</accession>
<dbReference type="Gene3D" id="1.20.1070.10">
    <property type="entry name" value="Rhodopsin 7-helix transmembrane proteins"/>
    <property type="match status" value="1"/>
</dbReference>
<organism evidence="17 18">
    <name type="scientific">Ridgeia piscesae</name>
    <name type="common">Tubeworm</name>
    <dbReference type="NCBI Taxonomy" id="27915"/>
    <lineage>
        <taxon>Eukaryota</taxon>
        <taxon>Metazoa</taxon>
        <taxon>Spiralia</taxon>
        <taxon>Lophotrochozoa</taxon>
        <taxon>Annelida</taxon>
        <taxon>Polychaeta</taxon>
        <taxon>Sedentaria</taxon>
        <taxon>Canalipalpata</taxon>
        <taxon>Sabellida</taxon>
        <taxon>Siboglinidae</taxon>
        <taxon>Ridgeia</taxon>
    </lineage>
</organism>
<keyword evidence="11" id="KW-0325">Glycoprotein</keyword>
<evidence type="ECO:0000256" key="2">
    <source>
        <dbReference type="ARBA" id="ARBA00005314"/>
    </source>
</evidence>
<dbReference type="GO" id="GO:0004948">
    <property type="term" value="F:calcitonin receptor activity"/>
    <property type="evidence" value="ECO:0007669"/>
    <property type="project" value="InterPro"/>
</dbReference>
<dbReference type="PRINTS" id="PR01350">
    <property type="entry name" value="CTRFAMILY"/>
</dbReference>
<dbReference type="GO" id="GO:0017046">
    <property type="term" value="F:peptide hormone binding"/>
    <property type="evidence" value="ECO:0007669"/>
    <property type="project" value="TreeGrafter"/>
</dbReference>
<keyword evidence="8 14" id="KW-0472">Membrane</keyword>
<dbReference type="InterPro" id="IPR001879">
    <property type="entry name" value="GPCR_2_extracellular_dom"/>
</dbReference>
<keyword evidence="10" id="KW-0675">Receptor</keyword>
<feature type="transmembrane region" description="Helical" evidence="14">
    <location>
        <begin position="221"/>
        <end position="240"/>
    </location>
</feature>
<protein>
    <submittedName>
        <fullName evidence="17">Uncharacterized protein</fullName>
    </submittedName>
</protein>
<dbReference type="InterPro" id="IPR000832">
    <property type="entry name" value="GPCR_2_secretin-like"/>
</dbReference>